<evidence type="ECO:0000313" key="1">
    <source>
        <dbReference type="EMBL" id="KAK4139192.1"/>
    </source>
</evidence>
<organism evidence="1 2">
    <name type="scientific">Dichotomopilus funicola</name>
    <dbReference type="NCBI Taxonomy" id="1934379"/>
    <lineage>
        <taxon>Eukaryota</taxon>
        <taxon>Fungi</taxon>
        <taxon>Dikarya</taxon>
        <taxon>Ascomycota</taxon>
        <taxon>Pezizomycotina</taxon>
        <taxon>Sordariomycetes</taxon>
        <taxon>Sordariomycetidae</taxon>
        <taxon>Sordariales</taxon>
        <taxon>Chaetomiaceae</taxon>
        <taxon>Dichotomopilus</taxon>
    </lineage>
</organism>
<proteinExistence type="predicted"/>
<reference evidence="1" key="1">
    <citation type="journal article" date="2023" name="Mol. Phylogenet. Evol.">
        <title>Genome-scale phylogeny and comparative genomics of the fungal order Sordariales.</title>
        <authorList>
            <person name="Hensen N."/>
            <person name="Bonometti L."/>
            <person name="Westerberg I."/>
            <person name="Brannstrom I.O."/>
            <person name="Guillou S."/>
            <person name="Cros-Aarteil S."/>
            <person name="Calhoun S."/>
            <person name="Haridas S."/>
            <person name="Kuo A."/>
            <person name="Mondo S."/>
            <person name="Pangilinan J."/>
            <person name="Riley R."/>
            <person name="LaButti K."/>
            <person name="Andreopoulos B."/>
            <person name="Lipzen A."/>
            <person name="Chen C."/>
            <person name="Yan M."/>
            <person name="Daum C."/>
            <person name="Ng V."/>
            <person name="Clum A."/>
            <person name="Steindorff A."/>
            <person name="Ohm R.A."/>
            <person name="Martin F."/>
            <person name="Silar P."/>
            <person name="Natvig D.O."/>
            <person name="Lalanne C."/>
            <person name="Gautier V."/>
            <person name="Ament-Velasquez S.L."/>
            <person name="Kruys A."/>
            <person name="Hutchinson M.I."/>
            <person name="Powell A.J."/>
            <person name="Barry K."/>
            <person name="Miller A.N."/>
            <person name="Grigoriev I.V."/>
            <person name="Debuchy R."/>
            <person name="Gladieux P."/>
            <person name="Hiltunen Thoren M."/>
            <person name="Johannesson H."/>
        </authorList>
    </citation>
    <scope>NUCLEOTIDE SEQUENCE</scope>
    <source>
        <strain evidence="1">CBS 141.50</strain>
    </source>
</reference>
<gene>
    <name evidence="1" type="ORF">C8A04DRAFT_33340</name>
</gene>
<dbReference type="EMBL" id="MU853681">
    <property type="protein sequence ID" value="KAK4139192.1"/>
    <property type="molecule type" value="Genomic_DNA"/>
</dbReference>
<evidence type="ECO:0000313" key="2">
    <source>
        <dbReference type="Proteomes" id="UP001302676"/>
    </source>
</evidence>
<dbReference type="GeneID" id="87819042"/>
<sequence>MAAPLTNMDRERFGHIKDKAMRQLSPDNPTCCDAETMALMVACLNHRYRGNSVYFALLDTPGMDTTTSQIRDVDKVFLFYHHGNSFWSVAYIARRVPEVTMFDGISMLPRKVAKHEEYSLRDDKERKARMDRLTAATEAHLKNVGDCINIPFYDSPILGDTDSAQSGVLCVAWAEAKYNDQPVYMSWNKEKQLGCWTPTTDNLVEAELKRGGSLAWIDVLYLRAKTADFGVLVTV</sequence>
<protein>
    <submittedName>
        <fullName evidence="1">Uncharacterized protein</fullName>
    </submittedName>
</protein>
<reference evidence="1" key="2">
    <citation type="submission" date="2023-05" db="EMBL/GenBank/DDBJ databases">
        <authorList>
            <consortium name="Lawrence Berkeley National Laboratory"/>
            <person name="Steindorff A."/>
            <person name="Hensen N."/>
            <person name="Bonometti L."/>
            <person name="Westerberg I."/>
            <person name="Brannstrom I.O."/>
            <person name="Guillou S."/>
            <person name="Cros-Aarteil S."/>
            <person name="Calhoun S."/>
            <person name="Haridas S."/>
            <person name="Kuo A."/>
            <person name="Mondo S."/>
            <person name="Pangilinan J."/>
            <person name="Riley R."/>
            <person name="Labutti K."/>
            <person name="Andreopoulos B."/>
            <person name="Lipzen A."/>
            <person name="Chen C."/>
            <person name="Yanf M."/>
            <person name="Daum C."/>
            <person name="Ng V."/>
            <person name="Clum A."/>
            <person name="Ohm R."/>
            <person name="Martin F."/>
            <person name="Silar P."/>
            <person name="Natvig D."/>
            <person name="Lalanne C."/>
            <person name="Gautier V."/>
            <person name="Ament-Velasquez S.L."/>
            <person name="Kruys A."/>
            <person name="Hutchinson M.I."/>
            <person name="Powell A.J."/>
            <person name="Barry K."/>
            <person name="Miller A.N."/>
            <person name="Grigoriev I.V."/>
            <person name="Debuchy R."/>
            <person name="Gladieux P."/>
            <person name="Thoren M.H."/>
            <person name="Johannesson H."/>
        </authorList>
    </citation>
    <scope>NUCLEOTIDE SEQUENCE</scope>
    <source>
        <strain evidence="1">CBS 141.50</strain>
    </source>
</reference>
<comment type="caution">
    <text evidence="1">The sequence shown here is derived from an EMBL/GenBank/DDBJ whole genome shotgun (WGS) entry which is preliminary data.</text>
</comment>
<accession>A0AAN6ZI15</accession>
<dbReference type="RefSeq" id="XP_062632563.1">
    <property type="nucleotide sequence ID" value="XM_062782429.1"/>
</dbReference>
<dbReference type="AlphaFoldDB" id="A0AAN6ZI15"/>
<name>A0AAN6ZI15_9PEZI</name>
<keyword evidence="2" id="KW-1185">Reference proteome</keyword>
<dbReference type="Proteomes" id="UP001302676">
    <property type="component" value="Unassembled WGS sequence"/>
</dbReference>